<dbReference type="Proteomes" id="UP000224413">
    <property type="component" value="Unassembled WGS sequence"/>
</dbReference>
<evidence type="ECO:0000313" key="2">
    <source>
        <dbReference type="Proteomes" id="UP000224413"/>
    </source>
</evidence>
<evidence type="ECO:0000313" key="1">
    <source>
        <dbReference type="EMBL" id="PFK27621.1"/>
    </source>
</evidence>
<dbReference type="AlphaFoldDB" id="A0A9X6X4K7"/>
<protein>
    <recommendedName>
        <fullName evidence="3">P/Homo B domain-containing protein</fullName>
    </recommendedName>
</protein>
<sequence length="101" mass="10852">QTVILMSDAGGVADISSVILTFDDNAPISLLQLDQIVSGTFKPINYGGPIPDNFPAPEYESTLSVFNDTNPNGIWILFVVDDFPFDSGSISNGWEITIITA</sequence>
<name>A0A9X6X4K7_BACCE</name>
<gene>
    <name evidence="1" type="ORF">COI98_01720</name>
</gene>
<dbReference type="RefSeq" id="WP_218011575.1">
    <property type="nucleotide sequence ID" value="NZ_NUWJ01000020.1"/>
</dbReference>
<dbReference type="EMBL" id="NUWJ01000020">
    <property type="protein sequence ID" value="PFK27621.1"/>
    <property type="molecule type" value="Genomic_DNA"/>
</dbReference>
<organism evidence="1 2">
    <name type="scientific">Bacillus cereus</name>
    <dbReference type="NCBI Taxonomy" id="1396"/>
    <lineage>
        <taxon>Bacteria</taxon>
        <taxon>Bacillati</taxon>
        <taxon>Bacillota</taxon>
        <taxon>Bacilli</taxon>
        <taxon>Bacillales</taxon>
        <taxon>Bacillaceae</taxon>
        <taxon>Bacillus</taxon>
        <taxon>Bacillus cereus group</taxon>
    </lineage>
</organism>
<accession>A0A9X6X4K7</accession>
<evidence type="ECO:0008006" key="3">
    <source>
        <dbReference type="Google" id="ProtNLM"/>
    </source>
</evidence>
<proteinExistence type="predicted"/>
<reference evidence="1 2" key="1">
    <citation type="submission" date="2017-09" db="EMBL/GenBank/DDBJ databases">
        <title>Large-scale bioinformatics analysis of Bacillus genomes uncovers conserved roles of natural products in bacterial physiology.</title>
        <authorList>
            <consortium name="Agbiome Team Llc"/>
            <person name="Bleich R.M."/>
            <person name="Grubbs K.J."/>
            <person name="Santa Maria K.C."/>
            <person name="Allen S.E."/>
            <person name="Farag S."/>
            <person name="Shank E.A."/>
            <person name="Bowers A."/>
        </authorList>
    </citation>
    <scope>NUCLEOTIDE SEQUENCE [LARGE SCALE GENOMIC DNA]</scope>
    <source>
        <strain evidence="1 2">AFS083741</strain>
    </source>
</reference>
<feature type="non-terminal residue" evidence="1">
    <location>
        <position position="1"/>
    </location>
</feature>
<comment type="caution">
    <text evidence="1">The sequence shown here is derived from an EMBL/GenBank/DDBJ whole genome shotgun (WGS) entry which is preliminary data.</text>
</comment>